<protein>
    <recommendedName>
        <fullName evidence="3">DUF1353 domain-containing protein</fullName>
    </recommendedName>
</protein>
<dbReference type="OrthoDB" id="27084at10239"/>
<sequence>MSGSKFLTKFTATQLERRKWELTAKLRLVDEKHGPITASPGFITNLASIDALRYVAPLIYALLVGYGNASCTIHDMLYQDGTITRKESDDVLYRALRAEGVARWRAALFWAGVRLFGGRFYNDQGAKPLGSVQMVQL</sequence>
<accession>A0A2H4P720</accession>
<dbReference type="Proteomes" id="UP000241592">
    <property type="component" value="Segment"/>
</dbReference>
<dbReference type="EMBL" id="MG018927">
    <property type="protein sequence ID" value="ATW57971.1"/>
    <property type="molecule type" value="Genomic_DNA"/>
</dbReference>
<evidence type="ECO:0000313" key="2">
    <source>
        <dbReference type="Proteomes" id="UP000241592"/>
    </source>
</evidence>
<organism evidence="1 2">
    <name type="scientific">Pseudomonas phage nickie</name>
    <dbReference type="NCBI Taxonomy" id="2048977"/>
    <lineage>
        <taxon>Viruses</taxon>
        <taxon>Duplodnaviria</taxon>
        <taxon>Heunggongvirae</taxon>
        <taxon>Uroviricota</taxon>
        <taxon>Caudoviricetes</taxon>
        <taxon>Nickievirus</taxon>
        <taxon>Nickievirus nickie</taxon>
    </lineage>
</organism>
<proteinExistence type="predicted"/>
<dbReference type="Pfam" id="PF07087">
    <property type="entry name" value="DUF1353"/>
    <property type="match status" value="1"/>
</dbReference>
<name>A0A2H4P720_9CAUD</name>
<keyword evidence="2" id="KW-1185">Reference proteome</keyword>
<dbReference type="InterPro" id="IPR010767">
    <property type="entry name" value="Phage_CGC-2007_Cje0229"/>
</dbReference>
<evidence type="ECO:0000313" key="1">
    <source>
        <dbReference type="EMBL" id="ATW57971.1"/>
    </source>
</evidence>
<gene>
    <name evidence="1" type="ORF">CNR34_00038</name>
</gene>
<reference evidence="1 2" key="1">
    <citation type="submission" date="2017-09" db="EMBL/GenBank/DDBJ databases">
        <authorList>
            <person name="Ehlers B."/>
            <person name="Leendertz F.H."/>
        </authorList>
    </citation>
    <scope>NUCLEOTIDE SEQUENCE [LARGE SCALE GENOMIC DNA]</scope>
</reference>
<evidence type="ECO:0008006" key="3">
    <source>
        <dbReference type="Google" id="ProtNLM"/>
    </source>
</evidence>